<feature type="signal peptide" evidence="1">
    <location>
        <begin position="1"/>
        <end position="20"/>
    </location>
</feature>
<comment type="caution">
    <text evidence="2">The sequence shown here is derived from an EMBL/GenBank/DDBJ whole genome shotgun (WGS) entry which is preliminary data.</text>
</comment>
<evidence type="ECO:0000313" key="3">
    <source>
        <dbReference type="Proteomes" id="UP000193689"/>
    </source>
</evidence>
<proteinExistence type="predicted"/>
<gene>
    <name evidence="2" type="ORF">BCR38DRAFT_451880</name>
</gene>
<evidence type="ECO:0000256" key="1">
    <source>
        <dbReference type="SAM" id="SignalP"/>
    </source>
</evidence>
<protein>
    <submittedName>
        <fullName evidence="2">Uncharacterized protein</fullName>
    </submittedName>
</protein>
<keyword evidence="1" id="KW-0732">Signal</keyword>
<reference evidence="2 3" key="1">
    <citation type="submission" date="2016-07" db="EMBL/GenBank/DDBJ databases">
        <title>Pervasive Adenine N6-methylation of Active Genes in Fungi.</title>
        <authorList>
            <consortium name="DOE Joint Genome Institute"/>
            <person name="Mondo S.J."/>
            <person name="Dannebaum R.O."/>
            <person name="Kuo R.C."/>
            <person name="Labutti K."/>
            <person name="Haridas S."/>
            <person name="Kuo A."/>
            <person name="Salamov A."/>
            <person name="Ahrendt S.R."/>
            <person name="Lipzen A."/>
            <person name="Sullivan W."/>
            <person name="Andreopoulos W.B."/>
            <person name="Clum A."/>
            <person name="Lindquist E."/>
            <person name="Daum C."/>
            <person name="Ramamoorthy G.K."/>
            <person name="Gryganskyi A."/>
            <person name="Culley D."/>
            <person name="Magnuson J.K."/>
            <person name="James T.Y."/>
            <person name="O'Malley M.A."/>
            <person name="Stajich J.E."/>
            <person name="Spatafora J.W."/>
            <person name="Visel A."/>
            <person name="Grigoriev I.V."/>
        </authorList>
    </citation>
    <scope>NUCLEOTIDE SEQUENCE [LARGE SCALE GENOMIC DNA]</scope>
    <source>
        <strain evidence="2 3">CBS 129021</strain>
    </source>
</reference>
<name>A0A1Y2D9I5_9PEZI</name>
<dbReference type="InParanoid" id="A0A1Y2D9I5"/>
<dbReference type="EMBL" id="MCFJ01000025">
    <property type="protein sequence ID" value="ORY55918.1"/>
    <property type="molecule type" value="Genomic_DNA"/>
</dbReference>
<accession>A0A1Y2D9I5</accession>
<organism evidence="2 3">
    <name type="scientific">Pseudomassariella vexata</name>
    <dbReference type="NCBI Taxonomy" id="1141098"/>
    <lineage>
        <taxon>Eukaryota</taxon>
        <taxon>Fungi</taxon>
        <taxon>Dikarya</taxon>
        <taxon>Ascomycota</taxon>
        <taxon>Pezizomycotina</taxon>
        <taxon>Sordariomycetes</taxon>
        <taxon>Xylariomycetidae</taxon>
        <taxon>Amphisphaeriales</taxon>
        <taxon>Pseudomassariaceae</taxon>
        <taxon>Pseudomassariella</taxon>
    </lineage>
</organism>
<dbReference type="OrthoDB" id="3789428at2759"/>
<dbReference type="AlphaFoldDB" id="A0A1Y2D9I5"/>
<feature type="chain" id="PRO_5012011086" evidence="1">
    <location>
        <begin position="21"/>
        <end position="85"/>
    </location>
</feature>
<dbReference type="RefSeq" id="XP_040709870.1">
    <property type="nucleotide sequence ID" value="XM_040861491.1"/>
</dbReference>
<evidence type="ECO:0000313" key="2">
    <source>
        <dbReference type="EMBL" id="ORY55918.1"/>
    </source>
</evidence>
<dbReference type="Proteomes" id="UP000193689">
    <property type="component" value="Unassembled WGS sequence"/>
</dbReference>
<dbReference type="GeneID" id="63777703"/>
<sequence length="85" mass="9192">MHSFNFLATAALAFASGSHAWLLEFWETQPLCSKPVGSVADTTLGGLPGQNNTCMTLFPGIRAMKISDWEASIHTSTPQPIHLSF</sequence>
<keyword evidence="3" id="KW-1185">Reference proteome</keyword>